<dbReference type="Gene3D" id="3.30.70.3450">
    <property type="match status" value="1"/>
</dbReference>
<feature type="domain" description="FAD-binding PCMH-type" evidence="10">
    <location>
        <begin position="106"/>
        <end position="287"/>
    </location>
</feature>
<comment type="cofactor">
    <cofactor evidence="1 8">
        <name>FAD</name>
        <dbReference type="ChEBI" id="CHEBI:57692"/>
    </cofactor>
</comment>
<keyword evidence="3" id="KW-0285">Flavoprotein</keyword>
<dbReference type="GO" id="GO:0008610">
    <property type="term" value="P:lipid biosynthetic process"/>
    <property type="evidence" value="ECO:0007669"/>
    <property type="project" value="InterPro"/>
</dbReference>
<accession>E5XUP9</accession>
<dbReference type="InterPro" id="IPR016164">
    <property type="entry name" value="FAD-linked_Oxase-like_C"/>
</dbReference>
<dbReference type="Gene3D" id="3.30.300.330">
    <property type="match status" value="1"/>
</dbReference>
<feature type="binding site" evidence="8">
    <location>
        <begin position="138"/>
        <end position="144"/>
    </location>
    <ligand>
        <name>FAD</name>
        <dbReference type="ChEBI" id="CHEBI:57692"/>
    </ligand>
</feature>
<dbReference type="InterPro" id="IPR004113">
    <property type="entry name" value="FAD-bd_oxidored_4_C"/>
</dbReference>
<organism evidence="11 12">
    <name type="scientific">Segniliparus rugosus (strain ATCC BAA-974 / DSM 45345 / CCUG 50838 / CIP 108380 / JCM 13579 / CDC 945)</name>
    <dbReference type="NCBI Taxonomy" id="679197"/>
    <lineage>
        <taxon>Bacteria</taxon>
        <taxon>Bacillati</taxon>
        <taxon>Actinomycetota</taxon>
        <taxon>Actinomycetes</taxon>
        <taxon>Mycobacteriales</taxon>
        <taxon>Segniliparaceae</taxon>
        <taxon>Segniliparus</taxon>
    </lineage>
</organism>
<proteinExistence type="inferred from homology"/>
<evidence type="ECO:0000256" key="3">
    <source>
        <dbReference type="ARBA" id="ARBA00022630"/>
    </source>
</evidence>
<protein>
    <recommendedName>
        <fullName evidence="10">FAD-binding PCMH-type domain-containing protein</fullName>
    </recommendedName>
</protein>
<dbReference type="SUPFAM" id="SSF55103">
    <property type="entry name" value="FAD-linked oxidases, C-terminal domain"/>
    <property type="match status" value="1"/>
</dbReference>
<dbReference type="EMBL" id="ACZI02000001">
    <property type="protein sequence ID" value="EFV11887.1"/>
    <property type="molecule type" value="Genomic_DNA"/>
</dbReference>
<dbReference type="GO" id="GO:0008609">
    <property type="term" value="F:alkylglycerone-phosphate synthase activity"/>
    <property type="evidence" value="ECO:0007669"/>
    <property type="project" value="InterPro"/>
</dbReference>
<feature type="site" description="Important for enzyme activity" evidence="9">
    <location>
        <position position="322"/>
    </location>
</feature>
<evidence type="ECO:0000256" key="2">
    <source>
        <dbReference type="ARBA" id="ARBA00008000"/>
    </source>
</evidence>
<dbReference type="HOGENOM" id="CLU_017779_2_0_11"/>
<dbReference type="GO" id="GO:0071949">
    <property type="term" value="F:FAD binding"/>
    <property type="evidence" value="ECO:0007669"/>
    <property type="project" value="InterPro"/>
</dbReference>
<dbReference type="PROSITE" id="PS51387">
    <property type="entry name" value="FAD_PCMH"/>
    <property type="match status" value="1"/>
</dbReference>
<evidence type="ECO:0000313" key="12">
    <source>
        <dbReference type="Proteomes" id="UP000004816"/>
    </source>
</evidence>
<evidence type="ECO:0000259" key="10">
    <source>
        <dbReference type="PROSITE" id="PS51387"/>
    </source>
</evidence>
<dbReference type="Pfam" id="PF01565">
    <property type="entry name" value="FAD_binding_4"/>
    <property type="match status" value="1"/>
</dbReference>
<dbReference type="InterPro" id="IPR016169">
    <property type="entry name" value="FAD-bd_PCMH_sub2"/>
</dbReference>
<dbReference type="AlphaFoldDB" id="E5XUP9"/>
<comment type="similarity">
    <text evidence="2">Belongs to the FAD-binding oxidoreductase/transferase type 4 family.</text>
</comment>
<comment type="caution">
    <text evidence="11">The sequence shown here is derived from an EMBL/GenBank/DDBJ whole genome shotgun (WGS) entry which is preliminary data.</text>
</comment>
<dbReference type="FunFam" id="1.10.45.10:FF:000001">
    <property type="entry name" value="D-lactate dehydrogenase mitochondrial"/>
    <property type="match status" value="1"/>
</dbReference>
<dbReference type="InterPro" id="IPR016167">
    <property type="entry name" value="FAD-bd_PCMH_sub1"/>
</dbReference>
<dbReference type="SUPFAM" id="SSF56176">
    <property type="entry name" value="FAD-binding/transporter-associated domain-like"/>
    <property type="match status" value="1"/>
</dbReference>
<feature type="active site" description="Proton donor/acceptor" evidence="6">
    <location>
        <position position="460"/>
    </location>
</feature>
<evidence type="ECO:0000256" key="7">
    <source>
        <dbReference type="PIRSR" id="PIRSR625650-2"/>
    </source>
</evidence>
<name>E5XUP9_SEGRC</name>
<keyword evidence="5" id="KW-0560">Oxidoreductase</keyword>
<dbReference type="PANTHER" id="PTHR46568">
    <property type="entry name" value="ALKYLDIHYDROXYACETONEPHOSPHATE SYNTHASE, PEROXISOMAL"/>
    <property type="match status" value="1"/>
</dbReference>
<dbReference type="Gene3D" id="1.10.45.10">
    <property type="entry name" value="Vanillyl-alcohol Oxidase, Chain A, domain 4"/>
    <property type="match status" value="1"/>
</dbReference>
<sequence>MADDPLPHLLPLPPMRWNAWGIPSDARPLSKGIVDLLEAALGVGGGLGPAPGPESVELPPTRLTGADVAALAAIVGQEHVGTEPGDRLSRAGGKSTLDLLRRREARQLAPDGAVAPGSDDEVAAVLAYCEEAGVAVVPFGGGTSVVGGLDPETGGLRAVIALDLRRFGALVRLDEISLLATFQAGIPGPRAEALLGERGYILGHYPQSFQFATIGGFAAARSSGQASAGYGRFDDMVVGLTAVTPRGVLRLGRAQKSAAGPDLRQVFLGSEGAFGVITEVVVRIRPKPERVVRQAWRFEDFAQGEAALRAVAQSSFRPTVLRLSDEVETGVNLATTEKIGAGDSPGGALAVTTFEGAPDEVRAASELAARAFEAAGGAALGPELADSWEAGRYSAPYLRDALLDAGAGCETLETATTWDKVDEVKAAVTEALLEAFAENGTKALVMCHISHVYPAGASLYFTVVYAMAGDPVEQWAAVKAAVSQVIVEVGATISHHHGVGADHRRWLAEEIGEVGVAVLRAVKSAVDPKGILNPGKLVP</sequence>
<gene>
    <name evidence="11" type="ORF">HMPREF9336_03221</name>
</gene>
<dbReference type="Gene3D" id="3.30.43.10">
    <property type="entry name" value="Uridine Diphospho-n-acetylenolpyruvylglucosamine Reductase, domain 2"/>
    <property type="match status" value="1"/>
</dbReference>
<evidence type="ECO:0000256" key="4">
    <source>
        <dbReference type="ARBA" id="ARBA00022827"/>
    </source>
</evidence>
<keyword evidence="12" id="KW-1185">Reference proteome</keyword>
<dbReference type="STRING" id="679197.HMPREF9336_03221"/>
<dbReference type="InterPro" id="IPR025650">
    <property type="entry name" value="Alkyl-DHAP_Synthase"/>
</dbReference>
<evidence type="ECO:0000256" key="6">
    <source>
        <dbReference type="PIRSR" id="PIRSR625650-1"/>
    </source>
</evidence>
<dbReference type="Pfam" id="PF02913">
    <property type="entry name" value="FAD-oxidase_C"/>
    <property type="match status" value="1"/>
</dbReference>
<reference evidence="11 12" key="1">
    <citation type="journal article" date="2011" name="Stand. Genomic Sci.">
        <title>High quality draft genome sequence of Segniliparus rugosus CDC 945(T)= (ATCC BAA-974(T)).</title>
        <authorList>
            <person name="Earl A.M."/>
            <person name="Desjardins C.A."/>
            <person name="Fitzgerald M.G."/>
            <person name="Arachchi H.M."/>
            <person name="Zeng Q."/>
            <person name="Mehta T."/>
            <person name="Griggs A."/>
            <person name="Birren B.W."/>
            <person name="Toney N.C."/>
            <person name="Carr J."/>
            <person name="Posey J."/>
            <person name="Butler W.R."/>
        </authorList>
    </citation>
    <scope>NUCLEOTIDE SEQUENCE [LARGE SCALE GENOMIC DNA]</scope>
    <source>
        <strain evidence="12">ATCC BAA-974 / DSM 45345 / CCUG 50838 / CIP 108380 / JCM 13579 / CDC 945</strain>
    </source>
</reference>
<dbReference type="RefSeq" id="WP_007472053.1">
    <property type="nucleotide sequence ID" value="NZ_KI391953.1"/>
</dbReference>
<dbReference type="Gene3D" id="3.30.465.10">
    <property type="match status" value="1"/>
</dbReference>
<dbReference type="eggNOG" id="COG0277">
    <property type="taxonomic scope" value="Bacteria"/>
</dbReference>
<dbReference type="InterPro" id="IPR036318">
    <property type="entry name" value="FAD-bd_PCMH-like_sf"/>
</dbReference>
<evidence type="ECO:0000256" key="1">
    <source>
        <dbReference type="ARBA" id="ARBA00001974"/>
    </source>
</evidence>
<evidence type="ECO:0000313" key="11">
    <source>
        <dbReference type="EMBL" id="EFV11887.1"/>
    </source>
</evidence>
<evidence type="ECO:0000256" key="9">
    <source>
        <dbReference type="PIRSR" id="PIRSR625650-4"/>
    </source>
</evidence>
<dbReference type="GO" id="GO:0016491">
    <property type="term" value="F:oxidoreductase activity"/>
    <property type="evidence" value="ECO:0007669"/>
    <property type="project" value="UniProtKB-KW"/>
</dbReference>
<dbReference type="InterPro" id="IPR016171">
    <property type="entry name" value="Vanillyl_alc_oxidase_C-sub2"/>
</dbReference>
<evidence type="ECO:0000256" key="8">
    <source>
        <dbReference type="PIRSR" id="PIRSR625650-3"/>
    </source>
</evidence>
<dbReference type="PANTHER" id="PTHR46568:SF1">
    <property type="entry name" value="ALKYLDIHYDROXYACETONEPHOSPHATE SYNTHASE, PEROXISOMAL"/>
    <property type="match status" value="1"/>
</dbReference>
<evidence type="ECO:0000256" key="5">
    <source>
        <dbReference type="ARBA" id="ARBA00023002"/>
    </source>
</evidence>
<feature type="binding site" evidence="8">
    <location>
        <begin position="271"/>
        <end position="277"/>
    </location>
    <ligand>
        <name>FAD</name>
        <dbReference type="ChEBI" id="CHEBI:57692"/>
    </ligand>
</feature>
<dbReference type="InterPro" id="IPR006094">
    <property type="entry name" value="Oxid_FAD_bind_N"/>
</dbReference>
<dbReference type="Proteomes" id="UP000004816">
    <property type="component" value="Unassembled WGS sequence"/>
</dbReference>
<dbReference type="InterPro" id="IPR016166">
    <property type="entry name" value="FAD-bd_PCMH"/>
</dbReference>
<feature type="binding site" evidence="7">
    <location>
        <position position="399"/>
    </location>
    <ligand>
        <name>substrate</name>
    </ligand>
</feature>
<keyword evidence="4 8" id="KW-0274">FAD</keyword>